<proteinExistence type="predicted"/>
<name>A0A937X3F1_9BACT</name>
<sequence>ATIAADGTLGAFSNYVRTLSAGRNRLTPVTLNGRLYLLGGYRGGFTTAIDSAAINGDGSLGAFAISGSTSLAVGSECGFGLLRPTKAYYFGGNGSGGVKNTIQQATIQ</sequence>
<feature type="non-terminal residue" evidence="1">
    <location>
        <position position="1"/>
    </location>
</feature>
<reference evidence="1 2" key="1">
    <citation type="submission" date="2019-03" db="EMBL/GenBank/DDBJ databases">
        <title>Lake Tanganyika Metagenome-Assembled Genomes (MAGs).</title>
        <authorList>
            <person name="Tran P."/>
        </authorList>
    </citation>
    <scope>NUCLEOTIDE SEQUENCE [LARGE SCALE GENOMIC DNA]</scope>
    <source>
        <strain evidence="1">K_DeepCast_65m_m2_236</strain>
    </source>
</reference>
<dbReference type="EMBL" id="VGJX01000494">
    <property type="protein sequence ID" value="MBM3275229.1"/>
    <property type="molecule type" value="Genomic_DNA"/>
</dbReference>
<protein>
    <submittedName>
        <fullName evidence="1">Uncharacterized protein</fullName>
    </submittedName>
</protein>
<dbReference type="Proteomes" id="UP000703893">
    <property type="component" value="Unassembled WGS sequence"/>
</dbReference>
<organism evidence="1 2">
    <name type="scientific">Candidatus Tanganyikabacteria bacterium</name>
    <dbReference type="NCBI Taxonomy" id="2961651"/>
    <lineage>
        <taxon>Bacteria</taxon>
        <taxon>Bacillati</taxon>
        <taxon>Candidatus Sericytochromatia</taxon>
        <taxon>Candidatus Tanganyikabacteria</taxon>
    </lineage>
</organism>
<gene>
    <name evidence="1" type="ORF">FJZ00_08745</name>
</gene>
<evidence type="ECO:0000313" key="1">
    <source>
        <dbReference type="EMBL" id="MBM3275229.1"/>
    </source>
</evidence>
<evidence type="ECO:0000313" key="2">
    <source>
        <dbReference type="Proteomes" id="UP000703893"/>
    </source>
</evidence>
<dbReference type="AlphaFoldDB" id="A0A937X3F1"/>
<comment type="caution">
    <text evidence="1">The sequence shown here is derived from an EMBL/GenBank/DDBJ whole genome shotgun (WGS) entry which is preliminary data.</text>
</comment>
<accession>A0A937X3F1</accession>